<keyword evidence="1" id="KW-0812">Transmembrane</keyword>
<feature type="transmembrane region" description="Helical" evidence="1">
    <location>
        <begin position="74"/>
        <end position="93"/>
    </location>
</feature>
<accession>A0A840VEM5</accession>
<keyword evidence="1" id="KW-0472">Membrane</keyword>
<feature type="transmembrane region" description="Helical" evidence="1">
    <location>
        <begin position="36"/>
        <end position="62"/>
    </location>
</feature>
<name>A0A840VEM5_9BACT</name>
<evidence type="ECO:0000313" key="3">
    <source>
        <dbReference type="Proteomes" id="UP000557717"/>
    </source>
</evidence>
<protein>
    <submittedName>
        <fullName evidence="2">Uncharacterized protein</fullName>
    </submittedName>
</protein>
<gene>
    <name evidence="2" type="ORF">HNR46_003341</name>
</gene>
<organism evidence="2 3">
    <name type="scientific">Haloferula luteola</name>
    <dbReference type="NCBI Taxonomy" id="595692"/>
    <lineage>
        <taxon>Bacteria</taxon>
        <taxon>Pseudomonadati</taxon>
        <taxon>Verrucomicrobiota</taxon>
        <taxon>Verrucomicrobiia</taxon>
        <taxon>Verrucomicrobiales</taxon>
        <taxon>Verrucomicrobiaceae</taxon>
        <taxon>Haloferula</taxon>
    </lineage>
</organism>
<evidence type="ECO:0000256" key="1">
    <source>
        <dbReference type="SAM" id="Phobius"/>
    </source>
</evidence>
<proteinExistence type="predicted"/>
<evidence type="ECO:0000313" key="2">
    <source>
        <dbReference type="EMBL" id="MBB5353088.1"/>
    </source>
</evidence>
<feature type="transmembrane region" description="Helical" evidence="1">
    <location>
        <begin position="100"/>
        <end position="125"/>
    </location>
</feature>
<keyword evidence="1" id="KW-1133">Transmembrane helix</keyword>
<dbReference type="RefSeq" id="WP_184020652.1">
    <property type="nucleotide sequence ID" value="NZ_JACHFD010000020.1"/>
</dbReference>
<reference evidence="2 3" key="1">
    <citation type="submission" date="2020-08" db="EMBL/GenBank/DDBJ databases">
        <title>Genomic Encyclopedia of Type Strains, Phase IV (KMG-IV): sequencing the most valuable type-strain genomes for metagenomic binning, comparative biology and taxonomic classification.</title>
        <authorList>
            <person name="Goeker M."/>
        </authorList>
    </citation>
    <scope>NUCLEOTIDE SEQUENCE [LARGE SCALE GENOMIC DNA]</scope>
    <source>
        <strain evidence="2 3">YC6886</strain>
    </source>
</reference>
<dbReference type="Proteomes" id="UP000557717">
    <property type="component" value="Unassembled WGS sequence"/>
</dbReference>
<keyword evidence="3" id="KW-1185">Reference proteome</keyword>
<dbReference type="AlphaFoldDB" id="A0A840VEM5"/>
<sequence>MLKVPHPVRVSATLPSGGVSAEEMLKRQRQHGLGQWLGLVGLLCVFNLWAAVMVEVVASMVAPVSGWIQEWRGWSFLPAFYGSHFFGVIGHSLSVEERSLGLTAIVVFWLGLLGSVVVGLLATLLGG</sequence>
<comment type="caution">
    <text evidence="2">The sequence shown here is derived from an EMBL/GenBank/DDBJ whole genome shotgun (WGS) entry which is preliminary data.</text>
</comment>
<dbReference type="EMBL" id="JACHFD010000020">
    <property type="protein sequence ID" value="MBB5353088.1"/>
    <property type="molecule type" value="Genomic_DNA"/>
</dbReference>